<dbReference type="SMART" id="SM00365">
    <property type="entry name" value="LRR_SD22"/>
    <property type="match status" value="7"/>
</dbReference>
<feature type="transmembrane region" description="Helical" evidence="3">
    <location>
        <begin position="51"/>
        <end position="76"/>
    </location>
</feature>
<keyword evidence="1" id="KW-0433">Leucine-rich repeat</keyword>
<keyword evidence="3" id="KW-0472">Membrane</keyword>
<dbReference type="OrthoDB" id="232968at2"/>
<keyword evidence="3" id="KW-1133">Transmembrane helix</keyword>
<dbReference type="GO" id="GO:0004672">
    <property type="term" value="F:protein kinase activity"/>
    <property type="evidence" value="ECO:0007669"/>
    <property type="project" value="InterPro"/>
</dbReference>
<protein>
    <recommendedName>
        <fullName evidence="4">Protein kinase domain-containing protein</fullName>
    </recommendedName>
</protein>
<dbReference type="AlphaFoldDB" id="A0A5S9IUR2"/>
<evidence type="ECO:0000256" key="3">
    <source>
        <dbReference type="SAM" id="Phobius"/>
    </source>
</evidence>
<dbReference type="InterPro" id="IPR032675">
    <property type="entry name" value="LRR_dom_sf"/>
</dbReference>
<dbReference type="Gene3D" id="1.10.510.10">
    <property type="entry name" value="Transferase(Phosphotransferase) domain 1"/>
    <property type="match status" value="2"/>
</dbReference>
<dbReference type="InterPro" id="IPR003591">
    <property type="entry name" value="Leu-rich_rpt_typical-subtyp"/>
</dbReference>
<dbReference type="EMBL" id="AP019860">
    <property type="protein sequence ID" value="BBM88127.1"/>
    <property type="molecule type" value="Genomic_DNA"/>
</dbReference>
<dbReference type="InterPro" id="IPR050216">
    <property type="entry name" value="LRR_domain-containing"/>
</dbReference>
<evidence type="ECO:0000256" key="2">
    <source>
        <dbReference type="ARBA" id="ARBA00022737"/>
    </source>
</evidence>
<dbReference type="PANTHER" id="PTHR48051:SF1">
    <property type="entry name" value="RAS SUPPRESSOR PROTEIN 1"/>
    <property type="match status" value="1"/>
</dbReference>
<sequence length="1196" mass="138773">MAQKYITKDNYLGIKGDLTLPPVCIITGEEVQGESVHSNIVQRFFSPLHVILISVSTVSLFLVPYALLFYVSLYVFYKLCTRNRYPQTIHYYISRRAIRTSMLWNLCAATSFAVLVAYYERIFPGILAAWLIHYMFARTEIYIVKREASYTFLHGISTRARKKILSLNISMANRPFPATASSETLGNDHNLLPPHVIENLSPPSKGNLQPIVKKQSKKTIDISGQNLKYVHQELLEGVVEKDVEEFKASNNPIGQIPPGIFAFENLRNLEMNNTRITFMTGIDKLSRLEKCYVASNRIRKIPDEIRKLSSLTTLDVSSNRLKDIPAEISFTALIELRLHNNFINKVPEQIIHLRSLTILDLSNNKINELPENIGQLKLLQKLYLQNNHLQSLPHSFAQLHQLEELNLGNNQFSEIPQELQHLPKLCHLNISQNEISDISGNNLQNLMNLDVSHNNLSQVTLCFPQLHTINFSHNNLAHVVIDVETSQKLRQIELSHNKLQQLPQEIFHIPSLEKLYLNHNQLQNIPSLENAQQLKKIELRNNDLHEFPKSFANLQHKVHIDVSQNPHIDIPAQHQHEIEYDWSKLNVFDNKQPLNPFIVKTKEHVIELTTTECIPYPDIEKYQQQTYLWQSGHLKPLTKIENTIPENTAIISENKLHFVREKRRFAIKETFAHYSLLLPCPNNDSLSKVFVAYDNRNFCRIEIFEASLSFHKDFITSLQQEIKKQRGQEATTVYTLGQHQQQIYVVTNFYKGVPLQHYIQNNQLSLGETIYWIVQVLSLVKRATIDNNYITLNNINAYHYTLNLVGLETQKARESVQKNISHQGKVQDNKYHFCSPQVLMDKSTPNTQPNLIYSQGIIFFFLLTKRLPFHHTQLLQLILLIIDKQPGDMTIYNHSLKAQPICDIIYKMIAKKPQDRHQNEQQVIADIQKHYPKLFIKHFCIHKQVNSGKYYKMYTGLDTKTAQVSSIITFHDTIQLSSIQKKCIHAYPQIQFFNDNGHNGVAIPHRHLHRITEKQQPLTVVYFALEIIDILQELNAYDLFPILHENMLGIDEKQNLRLNIPEMMQQLATKKEDSTQLVSIEKACNLNNSKEINYRLPDEILTPQYNTTAQIYSLGVTMYNMVSGSYPYTKKELLHMDSSFYHRRILLHSNETPQPLRKIINKAISYLDPTYTKWQQLRQDLHQCYNELKTKLLNSA</sequence>
<feature type="transmembrane region" description="Helical" evidence="3">
    <location>
        <begin position="97"/>
        <end position="119"/>
    </location>
</feature>
<dbReference type="Proteomes" id="UP000326354">
    <property type="component" value="Chromosome"/>
</dbReference>
<dbReference type="InterPro" id="IPR001611">
    <property type="entry name" value="Leu-rich_rpt"/>
</dbReference>
<dbReference type="PRINTS" id="PR00019">
    <property type="entry name" value="LEURICHRPT"/>
</dbReference>
<dbReference type="InterPro" id="IPR055414">
    <property type="entry name" value="LRR_R13L4/SHOC2-like"/>
</dbReference>
<reference evidence="5 6" key="1">
    <citation type="submission" date="2019-08" db="EMBL/GenBank/DDBJ databases">
        <title>Complete genome sequence of Candidatus Uab amorphum.</title>
        <authorList>
            <person name="Shiratori T."/>
            <person name="Suzuki S."/>
            <person name="Kakizawa Y."/>
            <person name="Ishida K."/>
        </authorList>
    </citation>
    <scope>NUCLEOTIDE SEQUENCE [LARGE SCALE GENOMIC DNA]</scope>
    <source>
        <strain evidence="5 6">SRT547</strain>
    </source>
</reference>
<dbReference type="PANTHER" id="PTHR48051">
    <property type="match status" value="1"/>
</dbReference>
<feature type="domain" description="Protein kinase" evidence="4">
    <location>
        <begin position="622"/>
        <end position="934"/>
    </location>
</feature>
<dbReference type="GO" id="GO:0005524">
    <property type="term" value="F:ATP binding"/>
    <property type="evidence" value="ECO:0007669"/>
    <property type="project" value="InterPro"/>
</dbReference>
<dbReference type="Pfam" id="PF23598">
    <property type="entry name" value="LRR_14"/>
    <property type="match status" value="1"/>
</dbReference>
<dbReference type="SUPFAM" id="SSF56112">
    <property type="entry name" value="Protein kinase-like (PK-like)"/>
    <property type="match status" value="2"/>
</dbReference>
<dbReference type="KEGG" id="uam:UABAM_06543"/>
<evidence type="ECO:0000256" key="1">
    <source>
        <dbReference type="ARBA" id="ARBA00022614"/>
    </source>
</evidence>
<name>A0A5S9IUR2_UABAM</name>
<dbReference type="SUPFAM" id="SSF52058">
    <property type="entry name" value="L domain-like"/>
    <property type="match status" value="1"/>
</dbReference>
<dbReference type="SMART" id="SM00364">
    <property type="entry name" value="LRR_BAC"/>
    <property type="match status" value="9"/>
</dbReference>
<dbReference type="PROSITE" id="PS50011">
    <property type="entry name" value="PROTEIN_KINASE_DOM"/>
    <property type="match status" value="1"/>
</dbReference>
<dbReference type="SMART" id="SM00369">
    <property type="entry name" value="LRR_TYP"/>
    <property type="match status" value="9"/>
</dbReference>
<evidence type="ECO:0000313" key="5">
    <source>
        <dbReference type="EMBL" id="BBM88127.1"/>
    </source>
</evidence>
<gene>
    <name evidence="5" type="ORF">UABAM_06543</name>
</gene>
<dbReference type="PROSITE" id="PS51450">
    <property type="entry name" value="LRR"/>
    <property type="match status" value="7"/>
</dbReference>
<dbReference type="GO" id="GO:0005737">
    <property type="term" value="C:cytoplasm"/>
    <property type="evidence" value="ECO:0007669"/>
    <property type="project" value="TreeGrafter"/>
</dbReference>
<dbReference type="RefSeq" id="WP_151972332.1">
    <property type="nucleotide sequence ID" value="NZ_AP019860.1"/>
</dbReference>
<evidence type="ECO:0000313" key="6">
    <source>
        <dbReference type="Proteomes" id="UP000326354"/>
    </source>
</evidence>
<dbReference type="Gene3D" id="3.80.10.10">
    <property type="entry name" value="Ribonuclease Inhibitor"/>
    <property type="match status" value="2"/>
</dbReference>
<dbReference type="InterPro" id="IPR011009">
    <property type="entry name" value="Kinase-like_dom_sf"/>
</dbReference>
<evidence type="ECO:0000259" key="4">
    <source>
        <dbReference type="PROSITE" id="PS50011"/>
    </source>
</evidence>
<proteinExistence type="predicted"/>
<keyword evidence="3" id="KW-0812">Transmembrane</keyword>
<organism evidence="5 6">
    <name type="scientific">Uabimicrobium amorphum</name>
    <dbReference type="NCBI Taxonomy" id="2596890"/>
    <lineage>
        <taxon>Bacteria</taxon>
        <taxon>Pseudomonadati</taxon>
        <taxon>Planctomycetota</taxon>
        <taxon>Candidatus Uabimicrobiia</taxon>
        <taxon>Candidatus Uabimicrobiales</taxon>
        <taxon>Candidatus Uabimicrobiaceae</taxon>
        <taxon>Candidatus Uabimicrobium</taxon>
    </lineage>
</organism>
<accession>A0A5S9IUR2</accession>
<keyword evidence="2" id="KW-0677">Repeat</keyword>
<dbReference type="InterPro" id="IPR000719">
    <property type="entry name" value="Prot_kinase_dom"/>
</dbReference>
<keyword evidence="6" id="KW-1185">Reference proteome</keyword>